<organism evidence="2">
    <name type="scientific">Guillardia theta (strain CCMP2712)</name>
    <name type="common">Cryptophyte</name>
    <dbReference type="NCBI Taxonomy" id="905079"/>
    <lineage>
        <taxon>Eukaryota</taxon>
        <taxon>Cryptophyceae</taxon>
        <taxon>Pyrenomonadales</taxon>
        <taxon>Geminigeraceae</taxon>
        <taxon>Guillardia</taxon>
    </lineage>
</organism>
<dbReference type="GeneID" id="17301890"/>
<dbReference type="InterPro" id="IPR046824">
    <property type="entry name" value="Mss51-like_C"/>
</dbReference>
<dbReference type="PaxDb" id="55529-EKX45187"/>
<dbReference type="AlphaFoldDB" id="L1JA38"/>
<feature type="domain" description="Mitochondrial splicing suppressor 51-like C-terminal" evidence="1">
    <location>
        <begin position="2"/>
        <end position="75"/>
    </location>
</feature>
<name>L1JA38_GUITC</name>
<dbReference type="Pfam" id="PF20179">
    <property type="entry name" value="MSS51_C"/>
    <property type="match status" value="1"/>
</dbReference>
<evidence type="ECO:0000259" key="1">
    <source>
        <dbReference type="Pfam" id="PF20179"/>
    </source>
</evidence>
<proteinExistence type="predicted"/>
<evidence type="ECO:0000313" key="2">
    <source>
        <dbReference type="EMBL" id="EKX45187.1"/>
    </source>
</evidence>
<dbReference type="RefSeq" id="XP_005832167.1">
    <property type="nucleotide sequence ID" value="XM_005832110.1"/>
</dbReference>
<dbReference type="EnsemblProtists" id="EKX45187">
    <property type="protein sequence ID" value="EKX45187"/>
    <property type="gene ID" value="GUITHDRAFT_152761"/>
</dbReference>
<dbReference type="EMBL" id="JH993000">
    <property type="protein sequence ID" value="EKX45187.1"/>
    <property type="molecule type" value="Genomic_DNA"/>
</dbReference>
<dbReference type="HOGENOM" id="CLU_2404215_0_0_1"/>
<protein>
    <recommendedName>
        <fullName evidence="1">Mitochondrial splicing suppressor 51-like C-terminal domain-containing protein</fullName>
    </recommendedName>
</protein>
<reference evidence="4" key="2">
    <citation type="submission" date="2012-11" db="EMBL/GenBank/DDBJ databases">
        <authorList>
            <person name="Kuo A."/>
            <person name="Curtis B.A."/>
            <person name="Tanifuji G."/>
            <person name="Burki F."/>
            <person name="Gruber A."/>
            <person name="Irimia M."/>
            <person name="Maruyama S."/>
            <person name="Arias M.C."/>
            <person name="Ball S.G."/>
            <person name="Gile G.H."/>
            <person name="Hirakawa Y."/>
            <person name="Hopkins J.F."/>
            <person name="Rensing S.A."/>
            <person name="Schmutz J."/>
            <person name="Symeonidi A."/>
            <person name="Elias M."/>
            <person name="Eveleigh R.J."/>
            <person name="Herman E.K."/>
            <person name="Klute M.J."/>
            <person name="Nakayama T."/>
            <person name="Obornik M."/>
            <person name="Reyes-Prieto A."/>
            <person name="Armbrust E.V."/>
            <person name="Aves S.J."/>
            <person name="Beiko R.G."/>
            <person name="Coutinho P."/>
            <person name="Dacks J.B."/>
            <person name="Durnford D.G."/>
            <person name="Fast N.M."/>
            <person name="Green B.R."/>
            <person name="Grisdale C."/>
            <person name="Hempe F."/>
            <person name="Henrissat B."/>
            <person name="Hoppner M.P."/>
            <person name="Ishida K.-I."/>
            <person name="Kim E."/>
            <person name="Koreny L."/>
            <person name="Kroth P.G."/>
            <person name="Liu Y."/>
            <person name="Malik S.-B."/>
            <person name="Maier U.G."/>
            <person name="McRose D."/>
            <person name="Mock T."/>
            <person name="Neilson J.A."/>
            <person name="Onodera N.T."/>
            <person name="Poole A.M."/>
            <person name="Pritham E.J."/>
            <person name="Richards T.A."/>
            <person name="Rocap G."/>
            <person name="Roy S.W."/>
            <person name="Sarai C."/>
            <person name="Schaack S."/>
            <person name="Shirato S."/>
            <person name="Slamovits C.H."/>
            <person name="Spencer D.F."/>
            <person name="Suzuki S."/>
            <person name="Worden A.Z."/>
            <person name="Zauner S."/>
            <person name="Barry K."/>
            <person name="Bell C."/>
            <person name="Bharti A.K."/>
            <person name="Crow J.A."/>
            <person name="Grimwood J."/>
            <person name="Kramer R."/>
            <person name="Lindquist E."/>
            <person name="Lucas S."/>
            <person name="Salamov A."/>
            <person name="McFadden G.I."/>
            <person name="Lane C.E."/>
            <person name="Keeling P.J."/>
            <person name="Gray M.W."/>
            <person name="Grigoriev I.V."/>
            <person name="Archibald J.M."/>
        </authorList>
    </citation>
    <scope>NUCLEOTIDE SEQUENCE</scope>
    <source>
        <strain evidence="4">CCMP2712</strain>
    </source>
</reference>
<evidence type="ECO:0000313" key="4">
    <source>
        <dbReference type="Proteomes" id="UP000011087"/>
    </source>
</evidence>
<sequence>MLNPGIGTDFQPWEQTLNNVLELRNRSSRPAPFLCTAFDEQDQERDLATLQRLGFPSAMRIQPMDNPFASCLLERSQNDSNRIIRCNARWMAF</sequence>
<dbReference type="Proteomes" id="UP000011087">
    <property type="component" value="Unassembled WGS sequence"/>
</dbReference>
<reference evidence="3" key="3">
    <citation type="submission" date="2016-03" db="UniProtKB">
        <authorList>
            <consortium name="EnsemblProtists"/>
        </authorList>
    </citation>
    <scope>IDENTIFICATION</scope>
</reference>
<keyword evidence="4" id="KW-1185">Reference proteome</keyword>
<accession>L1JA38</accession>
<evidence type="ECO:0000313" key="3">
    <source>
        <dbReference type="EnsemblProtists" id="EKX45187"/>
    </source>
</evidence>
<dbReference type="KEGG" id="gtt:GUITHDRAFT_152761"/>
<gene>
    <name evidence="2" type="ORF">GUITHDRAFT_152761</name>
</gene>
<reference evidence="2 4" key="1">
    <citation type="journal article" date="2012" name="Nature">
        <title>Algal genomes reveal evolutionary mosaicism and the fate of nucleomorphs.</title>
        <authorList>
            <consortium name="DOE Joint Genome Institute"/>
            <person name="Curtis B.A."/>
            <person name="Tanifuji G."/>
            <person name="Burki F."/>
            <person name="Gruber A."/>
            <person name="Irimia M."/>
            <person name="Maruyama S."/>
            <person name="Arias M.C."/>
            <person name="Ball S.G."/>
            <person name="Gile G.H."/>
            <person name="Hirakawa Y."/>
            <person name="Hopkins J.F."/>
            <person name="Kuo A."/>
            <person name="Rensing S.A."/>
            <person name="Schmutz J."/>
            <person name="Symeonidi A."/>
            <person name="Elias M."/>
            <person name="Eveleigh R.J."/>
            <person name="Herman E.K."/>
            <person name="Klute M.J."/>
            <person name="Nakayama T."/>
            <person name="Obornik M."/>
            <person name="Reyes-Prieto A."/>
            <person name="Armbrust E.V."/>
            <person name="Aves S.J."/>
            <person name="Beiko R.G."/>
            <person name="Coutinho P."/>
            <person name="Dacks J.B."/>
            <person name="Durnford D.G."/>
            <person name="Fast N.M."/>
            <person name="Green B.R."/>
            <person name="Grisdale C.J."/>
            <person name="Hempel F."/>
            <person name="Henrissat B."/>
            <person name="Hoppner M.P."/>
            <person name="Ishida K."/>
            <person name="Kim E."/>
            <person name="Koreny L."/>
            <person name="Kroth P.G."/>
            <person name="Liu Y."/>
            <person name="Malik S.B."/>
            <person name="Maier U.G."/>
            <person name="McRose D."/>
            <person name="Mock T."/>
            <person name="Neilson J.A."/>
            <person name="Onodera N.T."/>
            <person name="Poole A.M."/>
            <person name="Pritham E.J."/>
            <person name="Richards T.A."/>
            <person name="Rocap G."/>
            <person name="Roy S.W."/>
            <person name="Sarai C."/>
            <person name="Schaack S."/>
            <person name="Shirato S."/>
            <person name="Slamovits C.H."/>
            <person name="Spencer D.F."/>
            <person name="Suzuki S."/>
            <person name="Worden A.Z."/>
            <person name="Zauner S."/>
            <person name="Barry K."/>
            <person name="Bell C."/>
            <person name="Bharti A.K."/>
            <person name="Crow J.A."/>
            <person name="Grimwood J."/>
            <person name="Kramer R."/>
            <person name="Lindquist E."/>
            <person name="Lucas S."/>
            <person name="Salamov A."/>
            <person name="McFadden G.I."/>
            <person name="Lane C.E."/>
            <person name="Keeling P.J."/>
            <person name="Gray M.W."/>
            <person name="Grigoriev I.V."/>
            <person name="Archibald J.M."/>
        </authorList>
    </citation>
    <scope>NUCLEOTIDE SEQUENCE</scope>
    <source>
        <strain evidence="2 4">CCMP2712</strain>
    </source>
</reference>